<dbReference type="PROSITE" id="PS51093">
    <property type="entry name" value="PTS_EIIA_TYPE_1"/>
    <property type="match status" value="1"/>
</dbReference>
<keyword evidence="3" id="KW-0762">Sugar transport</keyword>
<dbReference type="GO" id="GO:0009401">
    <property type="term" value="P:phosphoenolpyruvate-dependent sugar phosphotransferase system"/>
    <property type="evidence" value="ECO:0007669"/>
    <property type="project" value="UniProtKB-KW"/>
</dbReference>
<dbReference type="AlphaFoldDB" id="A0A4R1QXG1"/>
<organism evidence="8 9">
    <name type="scientific">Kineothrix alysoides</name>
    <dbReference type="NCBI Taxonomy" id="1469948"/>
    <lineage>
        <taxon>Bacteria</taxon>
        <taxon>Bacillati</taxon>
        <taxon>Bacillota</taxon>
        <taxon>Clostridia</taxon>
        <taxon>Lachnospirales</taxon>
        <taxon>Lachnospiraceae</taxon>
        <taxon>Kineothrix</taxon>
    </lineage>
</organism>
<dbReference type="InterPro" id="IPR050890">
    <property type="entry name" value="PTS_EIIA_component"/>
</dbReference>
<dbReference type="PROSITE" id="PS00371">
    <property type="entry name" value="PTS_EIIA_TYPE_1_HIS"/>
    <property type="match status" value="1"/>
</dbReference>
<keyword evidence="6" id="KW-0418">Kinase</keyword>
<keyword evidence="2" id="KW-0813">Transport</keyword>
<accession>A0A4R1QXG1</accession>
<evidence type="ECO:0000256" key="5">
    <source>
        <dbReference type="ARBA" id="ARBA00022683"/>
    </source>
</evidence>
<name>A0A4R1QXG1_9FIRM</name>
<dbReference type="RefSeq" id="WP_031389862.1">
    <property type="nucleotide sequence ID" value="NZ_JPNB01000001.1"/>
</dbReference>
<dbReference type="OrthoDB" id="92465at2"/>
<dbReference type="Proteomes" id="UP000295718">
    <property type="component" value="Unassembled WGS sequence"/>
</dbReference>
<dbReference type="EMBL" id="SLUO01000014">
    <property type="protein sequence ID" value="TCL55630.1"/>
    <property type="molecule type" value="Genomic_DNA"/>
</dbReference>
<evidence type="ECO:0000313" key="8">
    <source>
        <dbReference type="EMBL" id="TCL55630.1"/>
    </source>
</evidence>
<reference evidence="8 9" key="1">
    <citation type="submission" date="2019-03" db="EMBL/GenBank/DDBJ databases">
        <title>Genomic Encyclopedia of Type Strains, Phase IV (KMG-IV): sequencing the most valuable type-strain genomes for metagenomic binning, comparative biology and taxonomic classification.</title>
        <authorList>
            <person name="Goeker M."/>
        </authorList>
    </citation>
    <scope>NUCLEOTIDE SEQUENCE [LARGE SCALE GENOMIC DNA]</scope>
    <source>
        <strain evidence="8 9">DSM 100556</strain>
    </source>
</reference>
<keyword evidence="9" id="KW-1185">Reference proteome</keyword>
<evidence type="ECO:0000256" key="4">
    <source>
        <dbReference type="ARBA" id="ARBA00022679"/>
    </source>
</evidence>
<dbReference type="Gene3D" id="2.70.70.10">
    <property type="entry name" value="Glucose Permease (Domain IIA)"/>
    <property type="match status" value="1"/>
</dbReference>
<feature type="domain" description="PTS EIIA type-1" evidence="7">
    <location>
        <begin position="30"/>
        <end position="134"/>
    </location>
</feature>
<sequence length="160" mass="17031">MGLFDAFKKKDIVISSPMKGRCVSIKSVSDPTFGDEILGKGVAIVPEDGKVYAPADGVITTIFPTGHAVGMTTNDGVELLIHVGLDTVALKGEGFRIIGKDEQKVKKGDLLIEADLEKIKGAGYDVITPVVVCNTDEYSEILGHTDTEVNAGDELLNIKK</sequence>
<evidence type="ECO:0000259" key="7">
    <source>
        <dbReference type="PROSITE" id="PS51093"/>
    </source>
</evidence>
<comment type="caution">
    <text evidence="8">The sequence shown here is derived from an EMBL/GenBank/DDBJ whole genome shotgun (WGS) entry which is preliminary data.</text>
</comment>
<keyword evidence="5" id="KW-0598">Phosphotransferase system</keyword>
<dbReference type="GO" id="GO:0005737">
    <property type="term" value="C:cytoplasm"/>
    <property type="evidence" value="ECO:0007669"/>
    <property type="project" value="UniProtKB-SubCell"/>
</dbReference>
<dbReference type="STRING" id="1469948.GCA_000732725_01136"/>
<keyword evidence="4" id="KW-0808">Transferase</keyword>
<protein>
    <submittedName>
        <fullName evidence="8">PTS system IIA component (Glc family)</fullName>
    </submittedName>
</protein>
<proteinExistence type="predicted"/>
<evidence type="ECO:0000256" key="2">
    <source>
        <dbReference type="ARBA" id="ARBA00022448"/>
    </source>
</evidence>
<dbReference type="InterPro" id="IPR001127">
    <property type="entry name" value="PTS_EIIA_1_perm"/>
</dbReference>
<dbReference type="PANTHER" id="PTHR45008:SF1">
    <property type="entry name" value="PTS SYSTEM GLUCOSE-SPECIFIC EIIA COMPONENT"/>
    <property type="match status" value="1"/>
</dbReference>
<evidence type="ECO:0000313" key="9">
    <source>
        <dbReference type="Proteomes" id="UP000295718"/>
    </source>
</evidence>
<dbReference type="PANTHER" id="PTHR45008">
    <property type="entry name" value="PTS SYSTEM GLUCOSE-SPECIFIC EIIA COMPONENT"/>
    <property type="match status" value="1"/>
</dbReference>
<dbReference type="SUPFAM" id="SSF51261">
    <property type="entry name" value="Duplicated hybrid motif"/>
    <property type="match status" value="1"/>
</dbReference>
<evidence type="ECO:0000256" key="1">
    <source>
        <dbReference type="ARBA" id="ARBA00004496"/>
    </source>
</evidence>
<dbReference type="FunFam" id="2.70.70.10:FF:000001">
    <property type="entry name" value="PTS system glucose-specific IIA component"/>
    <property type="match status" value="1"/>
</dbReference>
<gene>
    <name evidence="8" type="ORF">EDD76_11440</name>
</gene>
<dbReference type="Pfam" id="PF00358">
    <property type="entry name" value="PTS_EIIA_1"/>
    <property type="match status" value="1"/>
</dbReference>
<dbReference type="NCBIfam" id="TIGR00830">
    <property type="entry name" value="PTBA"/>
    <property type="match status" value="1"/>
</dbReference>
<evidence type="ECO:0000256" key="3">
    <source>
        <dbReference type="ARBA" id="ARBA00022597"/>
    </source>
</evidence>
<evidence type="ECO:0000256" key="6">
    <source>
        <dbReference type="ARBA" id="ARBA00022777"/>
    </source>
</evidence>
<comment type="subcellular location">
    <subcellularLocation>
        <location evidence="1">Cytoplasm</location>
    </subcellularLocation>
</comment>
<dbReference type="InterPro" id="IPR011055">
    <property type="entry name" value="Dup_hybrid_motif"/>
</dbReference>
<dbReference type="GO" id="GO:0016301">
    <property type="term" value="F:kinase activity"/>
    <property type="evidence" value="ECO:0007669"/>
    <property type="project" value="UniProtKB-KW"/>
</dbReference>